<keyword evidence="3" id="KW-1185">Reference proteome</keyword>
<dbReference type="SUPFAM" id="SSF53335">
    <property type="entry name" value="S-adenosyl-L-methionine-dependent methyltransferases"/>
    <property type="match status" value="1"/>
</dbReference>
<proteinExistence type="predicted"/>
<dbReference type="AlphaFoldDB" id="A0A0U4N133"/>
<dbReference type="RefSeq" id="WP_068512959.1">
    <property type="nucleotide sequence ID" value="NZ_AP014945.1"/>
</dbReference>
<dbReference type="Proteomes" id="UP000068196">
    <property type="component" value="Chromosome"/>
</dbReference>
<dbReference type="STRING" id="1653476.THC_0540"/>
<evidence type="ECO:0000259" key="1">
    <source>
        <dbReference type="Pfam" id="PF13649"/>
    </source>
</evidence>
<evidence type="ECO:0000313" key="2">
    <source>
        <dbReference type="EMBL" id="BAU22934.1"/>
    </source>
</evidence>
<dbReference type="CDD" id="cd02440">
    <property type="entry name" value="AdoMet_MTases"/>
    <property type="match status" value="1"/>
</dbReference>
<reference evidence="2 3" key="1">
    <citation type="journal article" date="2016" name="Int. J. Syst. Evol. Microbiol.">
        <title>Caldimicrobium thiodismutans sp. nov., a sulfur-disproportionating bacterium isolated from a hot spring, and emended description of the genus Caldimicrobium.</title>
        <authorList>
            <person name="Kojima H."/>
            <person name="Umezawa K."/>
            <person name="Fukui M."/>
        </authorList>
    </citation>
    <scope>NUCLEOTIDE SEQUENCE [LARGE SCALE GENOMIC DNA]</scope>
    <source>
        <strain evidence="2 3">TF1</strain>
    </source>
</reference>
<dbReference type="EMBL" id="AP014945">
    <property type="protein sequence ID" value="BAU22934.1"/>
    <property type="molecule type" value="Genomic_DNA"/>
</dbReference>
<dbReference type="InterPro" id="IPR029063">
    <property type="entry name" value="SAM-dependent_MTases_sf"/>
</dbReference>
<dbReference type="Gene3D" id="3.40.50.150">
    <property type="entry name" value="Vaccinia Virus protein VP39"/>
    <property type="match status" value="1"/>
</dbReference>
<protein>
    <submittedName>
        <fullName evidence="2">Glyceraldehyde-3-phosphate dehydrogenase</fullName>
    </submittedName>
</protein>
<organism evidence="2 3">
    <name type="scientific">Caldimicrobium thiodismutans</name>
    <dbReference type="NCBI Taxonomy" id="1653476"/>
    <lineage>
        <taxon>Bacteria</taxon>
        <taxon>Pseudomonadati</taxon>
        <taxon>Thermodesulfobacteriota</taxon>
        <taxon>Thermodesulfobacteria</taxon>
        <taxon>Thermodesulfobacteriales</taxon>
        <taxon>Thermodesulfobacteriaceae</taxon>
        <taxon>Caldimicrobium</taxon>
    </lineage>
</organism>
<reference evidence="3" key="2">
    <citation type="journal article" date="2016" name="Int. J. Syst. Evol. Microbiol.">
        <title>Caldimicrobium thiodismutans sp. nov., a sulfur-disproportionating bacterium isolated from a hot spring.</title>
        <authorList>
            <person name="Kojima H."/>
            <person name="Umezawa K."/>
            <person name="Fukui M."/>
        </authorList>
    </citation>
    <scope>NUCLEOTIDE SEQUENCE [LARGE SCALE GENOMIC DNA]</scope>
    <source>
        <strain evidence="3">TF1</strain>
    </source>
</reference>
<name>A0A0U4N133_9BACT</name>
<dbReference type="InterPro" id="IPR041698">
    <property type="entry name" value="Methyltransf_25"/>
</dbReference>
<dbReference type="KEGG" id="cthi:THC_0540"/>
<accession>A0A0U4N133</accession>
<sequence length="287" mass="33926">MNLSPRKNLILNKILKPSFWEKLSPAKRRDFIYQKEDFWNLVAEDYDDLEETSFYKEMQRDILLEMEDIGALKPDFTFFDVACGTGNYTVKVADKVSQVFALDISQAMLNILKKKIEEKGLKNIIVIQADWKKYEPDRTFDTVFVSMTPILRDINEVKRLYNCAQKFFIIVSWAGLRKNHLLDEIEKRFFKKLREETHPGLFLLFNYFYTLGNPGNVKFYEGFFERRTPVEKIWKRFKFKLTAKGYKIGIRKEREILKFLSAKAKDGIVENKTKVRIGALFIKKGGY</sequence>
<dbReference type="OrthoDB" id="9791837at2"/>
<dbReference type="PANTHER" id="PTHR43591">
    <property type="entry name" value="METHYLTRANSFERASE"/>
    <property type="match status" value="1"/>
</dbReference>
<gene>
    <name evidence="2" type="ORF">THC_0540</name>
</gene>
<dbReference type="Pfam" id="PF13649">
    <property type="entry name" value="Methyltransf_25"/>
    <property type="match status" value="1"/>
</dbReference>
<evidence type="ECO:0000313" key="3">
    <source>
        <dbReference type="Proteomes" id="UP000068196"/>
    </source>
</evidence>
<feature type="domain" description="Methyltransferase" evidence="1">
    <location>
        <begin position="80"/>
        <end position="148"/>
    </location>
</feature>